<dbReference type="PROSITE" id="PS51257">
    <property type="entry name" value="PROKAR_LIPOPROTEIN"/>
    <property type="match status" value="1"/>
</dbReference>
<evidence type="ECO:0000256" key="1">
    <source>
        <dbReference type="SAM" id="SignalP"/>
    </source>
</evidence>
<evidence type="ECO:0000313" key="2">
    <source>
        <dbReference type="EMBL" id="GEJ56499.1"/>
    </source>
</evidence>
<dbReference type="GO" id="GO:0009055">
    <property type="term" value="F:electron transfer activity"/>
    <property type="evidence" value="ECO:0007669"/>
    <property type="project" value="InterPro"/>
</dbReference>
<proteinExistence type="predicted"/>
<dbReference type="SUPFAM" id="SSF46626">
    <property type="entry name" value="Cytochrome c"/>
    <property type="match status" value="1"/>
</dbReference>
<evidence type="ECO:0008006" key="4">
    <source>
        <dbReference type="Google" id="ProtNLM"/>
    </source>
</evidence>
<keyword evidence="1" id="KW-0732">Signal</keyword>
<evidence type="ECO:0000313" key="3">
    <source>
        <dbReference type="Proteomes" id="UP000503640"/>
    </source>
</evidence>
<name>A0A7I9VJY6_9BACT</name>
<feature type="chain" id="PRO_5029560957" description="Cytochrome c domain-containing protein" evidence="1">
    <location>
        <begin position="25"/>
        <end position="143"/>
    </location>
</feature>
<dbReference type="InterPro" id="IPR036909">
    <property type="entry name" value="Cyt_c-like_dom_sf"/>
</dbReference>
<comment type="caution">
    <text evidence="2">The sequence shown here is derived from an EMBL/GenBank/DDBJ whole genome shotgun (WGS) entry which is preliminary data.</text>
</comment>
<dbReference type="GO" id="GO:0020037">
    <property type="term" value="F:heme binding"/>
    <property type="evidence" value="ECO:0007669"/>
    <property type="project" value="InterPro"/>
</dbReference>
<dbReference type="AlphaFoldDB" id="A0A7I9VJY6"/>
<sequence>MTRALPAALTLTFALACGGPRTGAAVPAAARGPAATYADVSAVFAMSCATQGCHTGHPPANTPDSFDPQYAYDALVGQPALQVPSLPLVDPGNPDHSYVVLKVRGTASGVGGVATRMPLNAHPLSDEDQAALESWILAGASHD</sequence>
<feature type="signal peptide" evidence="1">
    <location>
        <begin position="1"/>
        <end position="24"/>
    </location>
</feature>
<protein>
    <recommendedName>
        <fullName evidence="4">Cytochrome c domain-containing protein</fullName>
    </recommendedName>
</protein>
<dbReference type="EMBL" id="BJTG01000003">
    <property type="protein sequence ID" value="GEJ56499.1"/>
    <property type="molecule type" value="Genomic_DNA"/>
</dbReference>
<gene>
    <name evidence="2" type="ORF">AMYX_12400</name>
</gene>
<accession>A0A7I9VJY6</accession>
<reference evidence="3" key="1">
    <citation type="journal article" date="2020" name="Appl. Environ. Microbiol.">
        <title>Diazotrophic Anaeromyxobacter Isolates from Soils.</title>
        <authorList>
            <person name="Masuda Y."/>
            <person name="Yamanaka H."/>
            <person name="Xu Z.X."/>
            <person name="Shiratori Y."/>
            <person name="Aono T."/>
            <person name="Amachi S."/>
            <person name="Senoo K."/>
            <person name="Itoh H."/>
        </authorList>
    </citation>
    <scope>NUCLEOTIDE SEQUENCE [LARGE SCALE GENOMIC DNA]</scope>
    <source>
        <strain evidence="3">R267</strain>
    </source>
</reference>
<dbReference type="Proteomes" id="UP000503640">
    <property type="component" value="Unassembled WGS sequence"/>
</dbReference>
<keyword evidence="3" id="KW-1185">Reference proteome</keyword>
<dbReference type="RefSeq" id="WP_176064017.1">
    <property type="nucleotide sequence ID" value="NZ_BJTG01000003.1"/>
</dbReference>
<organism evidence="2 3">
    <name type="scientific">Anaeromyxobacter diazotrophicus</name>
    <dbReference type="NCBI Taxonomy" id="2590199"/>
    <lineage>
        <taxon>Bacteria</taxon>
        <taxon>Pseudomonadati</taxon>
        <taxon>Myxococcota</taxon>
        <taxon>Myxococcia</taxon>
        <taxon>Myxococcales</taxon>
        <taxon>Cystobacterineae</taxon>
        <taxon>Anaeromyxobacteraceae</taxon>
        <taxon>Anaeromyxobacter</taxon>
    </lineage>
</organism>